<gene>
    <name evidence="1" type="ORF">K457DRAFT_359883</name>
</gene>
<evidence type="ECO:0000313" key="1">
    <source>
        <dbReference type="EMBL" id="OAQ31463.1"/>
    </source>
</evidence>
<organism evidence="1 2">
    <name type="scientific">Linnemannia elongata AG-77</name>
    <dbReference type="NCBI Taxonomy" id="1314771"/>
    <lineage>
        <taxon>Eukaryota</taxon>
        <taxon>Fungi</taxon>
        <taxon>Fungi incertae sedis</taxon>
        <taxon>Mucoromycota</taxon>
        <taxon>Mortierellomycotina</taxon>
        <taxon>Mortierellomycetes</taxon>
        <taxon>Mortierellales</taxon>
        <taxon>Mortierellaceae</taxon>
        <taxon>Linnemannia</taxon>
    </lineage>
</organism>
<dbReference type="Proteomes" id="UP000078512">
    <property type="component" value="Unassembled WGS sequence"/>
</dbReference>
<evidence type="ECO:0000313" key="2">
    <source>
        <dbReference type="Proteomes" id="UP000078512"/>
    </source>
</evidence>
<dbReference type="STRING" id="1314771.A0A197K2P6"/>
<reference evidence="1 2" key="1">
    <citation type="submission" date="2016-05" db="EMBL/GenBank/DDBJ databases">
        <title>Genome sequencing reveals origins of a unique bacterial endosymbiosis in the earliest lineages of terrestrial Fungi.</title>
        <authorList>
            <consortium name="DOE Joint Genome Institute"/>
            <person name="Uehling J."/>
            <person name="Gryganskyi A."/>
            <person name="Hameed K."/>
            <person name="Tschaplinski T."/>
            <person name="Misztal P."/>
            <person name="Wu S."/>
            <person name="Desiro A."/>
            <person name="Vande Pol N."/>
            <person name="Du Z.-Y."/>
            <person name="Zienkiewicz A."/>
            <person name="Zienkiewicz K."/>
            <person name="Morin E."/>
            <person name="Tisserant E."/>
            <person name="Splivallo R."/>
            <person name="Hainaut M."/>
            <person name="Henrissat B."/>
            <person name="Ohm R."/>
            <person name="Kuo A."/>
            <person name="Yan J."/>
            <person name="Lipzen A."/>
            <person name="Nolan M."/>
            <person name="Labutti K."/>
            <person name="Barry K."/>
            <person name="Goldstein A."/>
            <person name="Labbe J."/>
            <person name="Schadt C."/>
            <person name="Tuskan G."/>
            <person name="Grigoriev I."/>
            <person name="Martin F."/>
            <person name="Vilgalys R."/>
            <person name="Bonito G."/>
        </authorList>
    </citation>
    <scope>NUCLEOTIDE SEQUENCE [LARGE SCALE GENOMIC DNA]</scope>
    <source>
        <strain evidence="1 2">AG-77</strain>
    </source>
</reference>
<name>A0A197K2P6_9FUNG</name>
<dbReference type="AlphaFoldDB" id="A0A197K2P6"/>
<keyword evidence="2" id="KW-1185">Reference proteome</keyword>
<evidence type="ECO:0008006" key="3">
    <source>
        <dbReference type="Google" id="ProtNLM"/>
    </source>
</evidence>
<protein>
    <recommendedName>
        <fullName evidence="3">TPR-like protein</fullName>
    </recommendedName>
</protein>
<sequence length="216" mass="24195">MALTAKAQVIERDFQLARAKANYPTFSEFARRYVKHNKDGIVLANTAMLELAVGEAEIAIRRAQQWTYMVSLDDTPDNIASSPPIRQESIQEAVEKLERVLSKGPEEHQEYAAIILARAAMATNAPDRVQRVAHYLQNIQLPPVRLPSGYNFALIVCGLTVKGLALEEEGRIPEAIVSYDNAALWVQSHPNEKCEELFAWTEHALYRAGLLKLRLG</sequence>
<accession>A0A197K2P6</accession>
<proteinExistence type="predicted"/>
<dbReference type="OrthoDB" id="29013at2759"/>
<dbReference type="EMBL" id="KV442029">
    <property type="protein sequence ID" value="OAQ31463.1"/>
    <property type="molecule type" value="Genomic_DNA"/>
</dbReference>